<keyword evidence="3" id="KW-0963">Cytoplasm</keyword>
<evidence type="ECO:0000256" key="1">
    <source>
        <dbReference type="ARBA" id="ARBA00007422"/>
    </source>
</evidence>
<dbReference type="InterPro" id="IPR000652">
    <property type="entry name" value="Triosephosphate_isomerase"/>
</dbReference>
<dbReference type="EC" id="5.3.1.1" evidence="3"/>
<dbReference type="PROSITE" id="PS51440">
    <property type="entry name" value="TIM_2"/>
    <property type="match status" value="1"/>
</dbReference>
<dbReference type="Pfam" id="PF00121">
    <property type="entry name" value="TIM"/>
    <property type="match status" value="2"/>
</dbReference>
<dbReference type="Proteomes" id="UP000034320">
    <property type="component" value="Unassembled WGS sequence"/>
</dbReference>
<dbReference type="PROSITE" id="PS00171">
    <property type="entry name" value="TIM_1"/>
    <property type="match status" value="1"/>
</dbReference>
<sequence length="226" mass="24882">MTKDILVAGNWKSNKTLSQAEDFFRVFSEKIKGESLPQNLTAVVFPSLIHLEKARFLINDYRLPLKLGAQNLSARQEGAFTGEVAASQLSDLVEYILIGHSERRKNYAEDDEILAQKSDRAIEAGLKIIYCVSDKNDRVPDGVDIVAYEPVWAIGTGKAATAQEAEETASAIKSKHPKVSRILYGGSVNPDNIVEFLKMPTIGGVLPGKTSLDPDQFFRMLKNAAE</sequence>
<dbReference type="PANTHER" id="PTHR21139:SF42">
    <property type="entry name" value="TRIOSEPHOSPHATE ISOMERASE"/>
    <property type="match status" value="1"/>
</dbReference>
<organism evidence="4 5">
    <name type="scientific">Candidatus Gottesmanbacteria bacterium GW2011_GWA2_42_18</name>
    <dbReference type="NCBI Taxonomy" id="1618442"/>
    <lineage>
        <taxon>Bacteria</taxon>
        <taxon>Candidatus Gottesmaniibacteriota</taxon>
    </lineage>
</organism>
<name>A0A0G1BID0_9BACT</name>
<keyword evidence="3" id="KW-0312">Gluconeogenesis</keyword>
<dbReference type="GO" id="GO:0006096">
    <property type="term" value="P:glycolytic process"/>
    <property type="evidence" value="ECO:0007669"/>
    <property type="project" value="UniProtKB-UniPathway"/>
</dbReference>
<dbReference type="InterPro" id="IPR035990">
    <property type="entry name" value="TIM_sf"/>
</dbReference>
<dbReference type="InterPro" id="IPR013785">
    <property type="entry name" value="Aldolase_TIM"/>
</dbReference>
<gene>
    <name evidence="4" type="ORF">UV09_C0023G0025</name>
</gene>
<comment type="catalytic activity">
    <reaction evidence="3">
        <text>D-glyceraldehyde 3-phosphate = dihydroxyacetone phosphate</text>
        <dbReference type="Rhea" id="RHEA:18585"/>
        <dbReference type="ChEBI" id="CHEBI:57642"/>
        <dbReference type="ChEBI" id="CHEBI:59776"/>
        <dbReference type="EC" id="5.3.1.1"/>
    </reaction>
</comment>
<dbReference type="PATRIC" id="fig|1618442.3.peg.969"/>
<dbReference type="AlphaFoldDB" id="A0A0G1BID0"/>
<dbReference type="EMBL" id="LCDD01000023">
    <property type="protein sequence ID" value="KKS46071.1"/>
    <property type="molecule type" value="Genomic_DNA"/>
</dbReference>
<dbReference type="CDD" id="cd00311">
    <property type="entry name" value="TIM"/>
    <property type="match status" value="1"/>
</dbReference>
<reference evidence="4 5" key="1">
    <citation type="journal article" date="2015" name="Nature">
        <title>rRNA introns, odd ribosomes, and small enigmatic genomes across a large radiation of phyla.</title>
        <authorList>
            <person name="Brown C.T."/>
            <person name="Hug L.A."/>
            <person name="Thomas B.C."/>
            <person name="Sharon I."/>
            <person name="Castelle C.J."/>
            <person name="Singh A."/>
            <person name="Wilkins M.J."/>
            <person name="Williams K.H."/>
            <person name="Banfield J.F."/>
        </authorList>
    </citation>
    <scope>NUCLEOTIDE SEQUENCE [LARGE SCALE GENOMIC DNA]</scope>
</reference>
<comment type="pathway">
    <text evidence="3">Carbohydrate biosynthesis; gluconeogenesis.</text>
</comment>
<dbReference type="GO" id="GO:0004807">
    <property type="term" value="F:triose-phosphate isomerase activity"/>
    <property type="evidence" value="ECO:0007669"/>
    <property type="project" value="UniProtKB-EC"/>
</dbReference>
<evidence type="ECO:0000313" key="5">
    <source>
        <dbReference type="Proteomes" id="UP000034320"/>
    </source>
</evidence>
<dbReference type="GO" id="GO:0006094">
    <property type="term" value="P:gluconeogenesis"/>
    <property type="evidence" value="ECO:0007669"/>
    <property type="project" value="UniProtKB-UniPathway"/>
</dbReference>
<proteinExistence type="inferred from homology"/>
<comment type="pathway">
    <text evidence="3">Carbohydrate degradation; glycolysis; D-glyceraldehyde 3-phosphate from glycerone phosphate: step 1/1.</text>
</comment>
<accession>A0A0G1BID0</accession>
<comment type="caution">
    <text evidence="4">The sequence shown here is derived from an EMBL/GenBank/DDBJ whole genome shotgun (WGS) entry which is preliminary data.</text>
</comment>
<dbReference type="GO" id="GO:0005829">
    <property type="term" value="C:cytosol"/>
    <property type="evidence" value="ECO:0007669"/>
    <property type="project" value="TreeGrafter"/>
</dbReference>
<dbReference type="GO" id="GO:0046166">
    <property type="term" value="P:glyceraldehyde-3-phosphate biosynthetic process"/>
    <property type="evidence" value="ECO:0007669"/>
    <property type="project" value="TreeGrafter"/>
</dbReference>
<comment type="subcellular location">
    <subcellularLocation>
        <location evidence="3">Cytoplasm</location>
    </subcellularLocation>
</comment>
<dbReference type="SUPFAM" id="SSF51351">
    <property type="entry name" value="Triosephosphate isomerase (TIM)"/>
    <property type="match status" value="1"/>
</dbReference>
<protein>
    <recommendedName>
        <fullName evidence="3">Triosephosphate isomerase</fullName>
        <ecNumber evidence="3">5.3.1.1</ecNumber>
    </recommendedName>
</protein>
<dbReference type="UniPathway" id="UPA00138"/>
<keyword evidence="3" id="KW-0324">Glycolysis</keyword>
<evidence type="ECO:0000256" key="2">
    <source>
        <dbReference type="ARBA" id="ARBA00023235"/>
    </source>
</evidence>
<comment type="similarity">
    <text evidence="1 3">Belongs to the triosephosphate isomerase family.</text>
</comment>
<dbReference type="GO" id="GO:0019563">
    <property type="term" value="P:glycerol catabolic process"/>
    <property type="evidence" value="ECO:0007669"/>
    <property type="project" value="TreeGrafter"/>
</dbReference>
<dbReference type="Gene3D" id="3.20.20.70">
    <property type="entry name" value="Aldolase class I"/>
    <property type="match status" value="1"/>
</dbReference>
<comment type="subunit">
    <text evidence="3">Homodimer.</text>
</comment>
<evidence type="ECO:0000256" key="3">
    <source>
        <dbReference type="RuleBase" id="RU363013"/>
    </source>
</evidence>
<dbReference type="PANTHER" id="PTHR21139">
    <property type="entry name" value="TRIOSEPHOSPHATE ISOMERASE"/>
    <property type="match status" value="1"/>
</dbReference>
<evidence type="ECO:0000313" key="4">
    <source>
        <dbReference type="EMBL" id="KKS46071.1"/>
    </source>
</evidence>
<dbReference type="UniPathway" id="UPA00109">
    <property type="reaction ID" value="UER00189"/>
</dbReference>
<dbReference type="InterPro" id="IPR020861">
    <property type="entry name" value="Triosephosphate_isomerase_AS"/>
</dbReference>
<keyword evidence="2 3" id="KW-0413">Isomerase</keyword>